<dbReference type="SUPFAM" id="SSF46955">
    <property type="entry name" value="Putative DNA-binding domain"/>
    <property type="match status" value="1"/>
</dbReference>
<dbReference type="SMART" id="SM00422">
    <property type="entry name" value="HTH_MERR"/>
    <property type="match status" value="1"/>
</dbReference>
<dbReference type="RefSeq" id="WP_203970941.1">
    <property type="nucleotide sequence ID" value="NZ_BAAAKY010000005.1"/>
</dbReference>
<dbReference type="Proteomes" id="UP000644610">
    <property type="component" value="Unassembled WGS sequence"/>
</dbReference>
<sequence>MRETWTISELAERAASLLDSAGPVNGRVREVPNERLIRWYTTIGLLDPPLARRGRVALYGRRHLLQLVAVKRRQADGLSIAAIQAELTGATDAMLLQAAHLSGLPDVWGPTDVGAPADGSTNHSGVTVTGEDDPGRERFWTRPAPAPPTLPVRTPPPAPAPAGAPLSAPTSGSPAVPPPARTSGSPAVSPPAPAAASPRRGPAPDQSVVFGGAAEPLTTGADVVRHTSDRAVSFEPAPADVVYGVRLAPGVTVTVEAAGRPVTSAEARALRQAAEPLLSMLARLGLTDRSDHPEGMTP</sequence>
<evidence type="ECO:0000313" key="4">
    <source>
        <dbReference type="Proteomes" id="UP000644610"/>
    </source>
</evidence>
<dbReference type="GO" id="GO:0006355">
    <property type="term" value="P:regulation of DNA-templated transcription"/>
    <property type="evidence" value="ECO:0007669"/>
    <property type="project" value="InterPro"/>
</dbReference>
<dbReference type="GO" id="GO:0003677">
    <property type="term" value="F:DNA binding"/>
    <property type="evidence" value="ECO:0007669"/>
    <property type="project" value="InterPro"/>
</dbReference>
<dbReference type="EMBL" id="BOOQ01000002">
    <property type="protein sequence ID" value="GII43877.1"/>
    <property type="molecule type" value="Genomic_DNA"/>
</dbReference>
<dbReference type="InterPro" id="IPR009061">
    <property type="entry name" value="DNA-bd_dom_put_sf"/>
</dbReference>
<dbReference type="Pfam" id="PF13411">
    <property type="entry name" value="MerR_1"/>
    <property type="match status" value="1"/>
</dbReference>
<feature type="compositionally biased region" description="Pro residues" evidence="1">
    <location>
        <begin position="144"/>
        <end position="162"/>
    </location>
</feature>
<keyword evidence="4" id="KW-1185">Reference proteome</keyword>
<name>A0A8J3UFD9_9ACTN</name>
<dbReference type="InterPro" id="IPR000551">
    <property type="entry name" value="MerR-type_HTH_dom"/>
</dbReference>
<protein>
    <recommendedName>
        <fullName evidence="2">HTH merR-type domain-containing protein</fullName>
    </recommendedName>
</protein>
<evidence type="ECO:0000313" key="3">
    <source>
        <dbReference type="EMBL" id="GII43877.1"/>
    </source>
</evidence>
<feature type="compositionally biased region" description="Low complexity" evidence="1">
    <location>
        <begin position="194"/>
        <end position="204"/>
    </location>
</feature>
<dbReference type="AlphaFoldDB" id="A0A8J3UFD9"/>
<feature type="compositionally biased region" description="Low complexity" evidence="1">
    <location>
        <begin position="163"/>
        <end position="174"/>
    </location>
</feature>
<comment type="caution">
    <text evidence="3">The sequence shown here is derived from an EMBL/GenBank/DDBJ whole genome shotgun (WGS) entry which is preliminary data.</text>
</comment>
<gene>
    <name evidence="3" type="ORF">Psi02_03010</name>
</gene>
<dbReference type="Gene3D" id="1.10.1660.10">
    <property type="match status" value="1"/>
</dbReference>
<feature type="region of interest" description="Disordered" evidence="1">
    <location>
        <begin position="112"/>
        <end position="210"/>
    </location>
</feature>
<reference evidence="3" key="1">
    <citation type="submission" date="2021-01" db="EMBL/GenBank/DDBJ databases">
        <title>Whole genome shotgun sequence of Planotetraspora silvatica NBRC 100141.</title>
        <authorList>
            <person name="Komaki H."/>
            <person name="Tamura T."/>
        </authorList>
    </citation>
    <scope>NUCLEOTIDE SEQUENCE</scope>
    <source>
        <strain evidence="3">NBRC 100141</strain>
    </source>
</reference>
<organism evidence="3 4">
    <name type="scientific">Planotetraspora silvatica</name>
    <dbReference type="NCBI Taxonomy" id="234614"/>
    <lineage>
        <taxon>Bacteria</taxon>
        <taxon>Bacillati</taxon>
        <taxon>Actinomycetota</taxon>
        <taxon>Actinomycetes</taxon>
        <taxon>Streptosporangiales</taxon>
        <taxon>Streptosporangiaceae</taxon>
        <taxon>Planotetraspora</taxon>
    </lineage>
</organism>
<evidence type="ECO:0000256" key="1">
    <source>
        <dbReference type="SAM" id="MobiDB-lite"/>
    </source>
</evidence>
<proteinExistence type="predicted"/>
<feature type="domain" description="HTH merR-type" evidence="2">
    <location>
        <begin position="5"/>
        <end position="90"/>
    </location>
</feature>
<evidence type="ECO:0000259" key="2">
    <source>
        <dbReference type="SMART" id="SM00422"/>
    </source>
</evidence>
<accession>A0A8J3UFD9</accession>